<feature type="transmembrane region" description="Helical" evidence="8">
    <location>
        <begin position="112"/>
        <end position="140"/>
    </location>
</feature>
<dbReference type="GO" id="GO:1902600">
    <property type="term" value="P:proton transmembrane transport"/>
    <property type="evidence" value="ECO:0007669"/>
    <property type="project" value="InterPro"/>
</dbReference>
<proteinExistence type="predicted"/>
<feature type="transmembrane region" description="Helical" evidence="8">
    <location>
        <begin position="387"/>
        <end position="408"/>
    </location>
</feature>
<evidence type="ECO:0000256" key="2">
    <source>
        <dbReference type="ARBA" id="ARBA00022448"/>
    </source>
</evidence>
<dbReference type="PANTHER" id="PTHR32507">
    <property type="entry name" value="NA(+)/H(+) ANTIPORTER 1"/>
    <property type="match status" value="1"/>
</dbReference>
<evidence type="ECO:0000256" key="1">
    <source>
        <dbReference type="ARBA" id="ARBA00004651"/>
    </source>
</evidence>
<feature type="transmembrane region" description="Helical" evidence="8">
    <location>
        <begin position="12"/>
        <end position="29"/>
    </location>
</feature>
<keyword evidence="11" id="KW-1185">Reference proteome</keyword>
<evidence type="ECO:0000313" key="10">
    <source>
        <dbReference type="EMBL" id="TCD14408.1"/>
    </source>
</evidence>
<feature type="transmembrane region" description="Helical" evidence="8">
    <location>
        <begin position="41"/>
        <end position="61"/>
    </location>
</feature>
<sequence>MQNEPFFGLNAYHVTLALVGVIVIAARWLPRLVSKREPAAAPLMIMFGAGASLLLPELPALPDPRSTPLPWELVSELTVIVALFGAGMRIDNLRPWKRWNPTFRMLAIAMPITILAVALLGVGVAGLTVAGAILLGAVLAPTDPVLAADVQVGPPHEGAEHPVRFTLTTEAGLNDGLAFPFVYLGLIVAAEGMNPGAWGAEWVLRDVVYRIVVGVGMGWLGGKTLGYVLFAIPKGAILAETGSGVVALAGVLLCYGSTELAEGYGFIAVAVLGLTLRRVEEEHHFHRALHDFSESIEHALTALLLIALGSVLPVVFADLTWTHVAVALVLLLIIRPLSGWIALSGTSLRKRDRAVVSVYGVRGIGSIYYLCYAGSHMEFVNEPQLWALIGLVILLSTILHGFTVGWAMDTLKED</sequence>
<comment type="subcellular location">
    <subcellularLocation>
        <location evidence="1">Cell membrane</location>
        <topology evidence="1">Multi-pass membrane protein</topology>
    </subcellularLocation>
</comment>
<name>A0A4R0PDA4_9HYPH</name>
<evidence type="ECO:0000256" key="3">
    <source>
        <dbReference type="ARBA" id="ARBA00022449"/>
    </source>
</evidence>
<feature type="transmembrane region" description="Helical" evidence="8">
    <location>
        <begin position="299"/>
        <end position="317"/>
    </location>
</feature>
<dbReference type="AlphaFoldDB" id="A0A4R0PDA4"/>
<evidence type="ECO:0000256" key="8">
    <source>
        <dbReference type="SAM" id="Phobius"/>
    </source>
</evidence>
<protein>
    <submittedName>
        <fullName evidence="10">Sodium:proton antiporter</fullName>
    </submittedName>
</protein>
<evidence type="ECO:0000256" key="4">
    <source>
        <dbReference type="ARBA" id="ARBA00022692"/>
    </source>
</evidence>
<feature type="transmembrane region" description="Helical" evidence="8">
    <location>
        <begin position="355"/>
        <end position="375"/>
    </location>
</feature>
<gene>
    <name evidence="10" type="ORF">E0D97_10100</name>
</gene>
<keyword evidence="6" id="KW-0406">Ion transport</keyword>
<dbReference type="EMBL" id="SJST01000003">
    <property type="protein sequence ID" value="TCD14408.1"/>
    <property type="molecule type" value="Genomic_DNA"/>
</dbReference>
<organism evidence="10 11">
    <name type="scientific">Oricola cellulosilytica</name>
    <dbReference type="NCBI Taxonomy" id="1429082"/>
    <lineage>
        <taxon>Bacteria</taxon>
        <taxon>Pseudomonadati</taxon>
        <taxon>Pseudomonadota</taxon>
        <taxon>Alphaproteobacteria</taxon>
        <taxon>Hyphomicrobiales</taxon>
        <taxon>Ahrensiaceae</taxon>
        <taxon>Oricola</taxon>
    </lineage>
</organism>
<feature type="domain" description="Cation/H+ exchanger transmembrane" evidence="9">
    <location>
        <begin position="42"/>
        <end position="408"/>
    </location>
</feature>
<evidence type="ECO:0000259" key="9">
    <source>
        <dbReference type="Pfam" id="PF00999"/>
    </source>
</evidence>
<dbReference type="GO" id="GO:0005886">
    <property type="term" value="C:plasma membrane"/>
    <property type="evidence" value="ECO:0007669"/>
    <property type="project" value="UniProtKB-SubCell"/>
</dbReference>
<keyword evidence="5 8" id="KW-1133">Transmembrane helix</keyword>
<dbReference type="RefSeq" id="WP_131568399.1">
    <property type="nucleotide sequence ID" value="NZ_JAINFK010000002.1"/>
</dbReference>
<dbReference type="Proteomes" id="UP000291301">
    <property type="component" value="Unassembled WGS sequence"/>
</dbReference>
<keyword evidence="4 8" id="KW-0812">Transmembrane</keyword>
<evidence type="ECO:0000256" key="6">
    <source>
        <dbReference type="ARBA" id="ARBA00023065"/>
    </source>
</evidence>
<dbReference type="PANTHER" id="PTHR32507:SF8">
    <property type="entry name" value="CNH1P"/>
    <property type="match status" value="1"/>
</dbReference>
<keyword evidence="7 8" id="KW-0472">Membrane</keyword>
<dbReference type="OrthoDB" id="9810860at2"/>
<evidence type="ECO:0000313" key="11">
    <source>
        <dbReference type="Proteomes" id="UP000291301"/>
    </source>
</evidence>
<accession>A0A4R0PDA4</accession>
<keyword evidence="3" id="KW-0050">Antiport</keyword>
<feature type="transmembrane region" description="Helical" evidence="8">
    <location>
        <begin position="237"/>
        <end position="258"/>
    </location>
</feature>
<comment type="caution">
    <text evidence="10">The sequence shown here is derived from an EMBL/GenBank/DDBJ whole genome shotgun (WGS) entry which is preliminary data.</text>
</comment>
<feature type="transmembrane region" description="Helical" evidence="8">
    <location>
        <begin position="323"/>
        <end position="343"/>
    </location>
</feature>
<dbReference type="InterPro" id="IPR006153">
    <property type="entry name" value="Cation/H_exchanger_TM"/>
</dbReference>
<dbReference type="Pfam" id="PF00999">
    <property type="entry name" value="Na_H_Exchanger"/>
    <property type="match status" value="1"/>
</dbReference>
<keyword evidence="2" id="KW-0813">Transport</keyword>
<evidence type="ECO:0000256" key="7">
    <source>
        <dbReference type="ARBA" id="ARBA00023136"/>
    </source>
</evidence>
<evidence type="ECO:0000256" key="5">
    <source>
        <dbReference type="ARBA" id="ARBA00022989"/>
    </source>
</evidence>
<reference evidence="10 11" key="1">
    <citation type="journal article" date="2015" name="Antonie Van Leeuwenhoek">
        <title>Oricola cellulosilytica gen. nov., sp. nov., a cellulose-degrading bacterium of the family Phyllobacteriaceae isolated from surface seashore water, and emended descriptions of Mesorhizobium loti and Phyllobacterium myrsinacearum.</title>
        <authorList>
            <person name="Hameed A."/>
            <person name="Shahina M."/>
            <person name="Lai W.A."/>
            <person name="Lin S.Y."/>
            <person name="Young L.S."/>
            <person name="Liu Y.C."/>
            <person name="Hsu Y.H."/>
            <person name="Young C.C."/>
        </authorList>
    </citation>
    <scope>NUCLEOTIDE SEQUENCE [LARGE SCALE GENOMIC DNA]</scope>
    <source>
        <strain evidence="10 11">KCTC 52183</strain>
    </source>
</reference>
<dbReference type="GO" id="GO:0015297">
    <property type="term" value="F:antiporter activity"/>
    <property type="evidence" value="ECO:0007669"/>
    <property type="project" value="UniProtKB-KW"/>
</dbReference>
<feature type="transmembrane region" description="Helical" evidence="8">
    <location>
        <begin position="207"/>
        <end position="230"/>
    </location>
</feature>